<reference evidence="1" key="1">
    <citation type="journal article" date="2020" name="Nature">
        <title>Giant virus diversity and host interactions through global metagenomics.</title>
        <authorList>
            <person name="Schulz F."/>
            <person name="Roux S."/>
            <person name="Paez-Espino D."/>
            <person name="Jungbluth S."/>
            <person name="Walsh D.A."/>
            <person name="Denef V.J."/>
            <person name="McMahon K.D."/>
            <person name="Konstantinidis K.T."/>
            <person name="Eloe-Fadrosh E.A."/>
            <person name="Kyrpides N.C."/>
            <person name="Woyke T."/>
        </authorList>
    </citation>
    <scope>NUCLEOTIDE SEQUENCE</scope>
    <source>
        <strain evidence="1">GVMAG-M-3300023184-89</strain>
    </source>
</reference>
<dbReference type="InterPro" id="IPR011735">
    <property type="entry name" value="WlaTC/HtrL_glycosyltransf"/>
</dbReference>
<dbReference type="EMBL" id="MN740194">
    <property type="protein sequence ID" value="QHT92773.1"/>
    <property type="molecule type" value="Genomic_DNA"/>
</dbReference>
<organism evidence="1">
    <name type="scientific">viral metagenome</name>
    <dbReference type="NCBI Taxonomy" id="1070528"/>
    <lineage>
        <taxon>unclassified sequences</taxon>
        <taxon>metagenomes</taxon>
        <taxon>organismal metagenomes</taxon>
    </lineage>
</organism>
<proteinExistence type="predicted"/>
<dbReference type="AlphaFoldDB" id="A0A6C0IMM7"/>
<evidence type="ECO:0008006" key="2">
    <source>
        <dbReference type="Google" id="ProtNLM"/>
    </source>
</evidence>
<dbReference type="Pfam" id="PF09612">
    <property type="entry name" value="HtrL_YibB"/>
    <property type="match status" value="1"/>
</dbReference>
<name>A0A6C0IMM7_9ZZZZ</name>
<evidence type="ECO:0000313" key="1">
    <source>
        <dbReference type="EMBL" id="QHT92773.1"/>
    </source>
</evidence>
<protein>
    <recommendedName>
        <fullName evidence="2">Nucleotide-diphospho-sugar transferase domain-containing protein</fullName>
    </recommendedName>
</protein>
<accession>A0A6C0IMM7</accession>
<sequence>MSENTIYNNTIYNNTIYNRSPFTCVSGFWQVKNKHDNKFLEWFKTSLLINCPYVFFTDKEGIDLIKRYRKSLPTYYIECQIEDFHTYQYKDKITTHPVHCPSKELNLIWNEKIFLMEKAKNINPFNSEFFCWVDAGICTYRTVAPPPQSFPDLNKLRLLPKDRFIYSVSTPWNPTLVTTNNYYHHISGTYILHKNIISRFTEMYKLFLAKIFNDTNINKSNIWTDQVILTHMFKTFPDKFYKLCEGYGTLFNVLY</sequence>